<evidence type="ECO:0000313" key="2">
    <source>
        <dbReference type="EMBL" id="VWB05666.1"/>
    </source>
</evidence>
<evidence type="ECO:0000256" key="1">
    <source>
        <dbReference type="SAM" id="MobiDB-lite"/>
    </source>
</evidence>
<dbReference type="EMBL" id="CABVPU010000001">
    <property type="protein sequence ID" value="VWB05666.1"/>
    <property type="molecule type" value="Genomic_DNA"/>
</dbReference>
<evidence type="ECO:0000313" key="3">
    <source>
        <dbReference type="Proteomes" id="UP000494174"/>
    </source>
</evidence>
<proteinExistence type="predicted"/>
<dbReference type="Proteomes" id="UP000494174">
    <property type="component" value="Unassembled WGS sequence"/>
</dbReference>
<name>A0A6P2GN36_BURL3</name>
<organism evidence="2 3">
    <name type="scientific">Burkholderia lata (strain ATCC 17760 / DSM 23089 / LMG 22485 / NCIMB 9086 / R18194 / 383)</name>
    <dbReference type="NCBI Taxonomy" id="482957"/>
    <lineage>
        <taxon>Bacteria</taxon>
        <taxon>Pseudomonadati</taxon>
        <taxon>Pseudomonadota</taxon>
        <taxon>Betaproteobacteria</taxon>
        <taxon>Burkholderiales</taxon>
        <taxon>Burkholderiaceae</taxon>
        <taxon>Burkholderia</taxon>
        <taxon>Burkholderia cepacia complex</taxon>
    </lineage>
</organism>
<feature type="region of interest" description="Disordered" evidence="1">
    <location>
        <begin position="1"/>
        <end position="25"/>
    </location>
</feature>
<accession>A0A6P2GN36</accession>
<protein>
    <submittedName>
        <fullName evidence="2">Uncharacterized protein</fullName>
    </submittedName>
</protein>
<dbReference type="AlphaFoldDB" id="A0A6P2GN36"/>
<sequence>MVERESRVGQRAGKRTFSATGHGAANNDSRFAYRAVLRRARCACRQNFTRSPVTNATWRFVDDALPMFEIAAILR</sequence>
<gene>
    <name evidence="2" type="ORF">BLA15945_00063</name>
</gene>
<reference evidence="2 3" key="1">
    <citation type="submission" date="2019-09" db="EMBL/GenBank/DDBJ databases">
        <authorList>
            <person name="Depoorter E."/>
        </authorList>
    </citation>
    <scope>NUCLEOTIDE SEQUENCE [LARGE SCALE GENOMIC DNA]</scope>
    <source>
        <strain evidence="2">R-15945</strain>
    </source>
</reference>